<evidence type="ECO:0000313" key="2">
    <source>
        <dbReference type="Proteomes" id="UP000217994"/>
    </source>
</evidence>
<proteinExistence type="predicted"/>
<dbReference type="GeneID" id="69003185"/>
<dbReference type="Proteomes" id="UP000217994">
    <property type="component" value="Unassembled WGS sequence"/>
</dbReference>
<organism evidence="1 2">
    <name type="scientific">Burkholderia ubonensis subsp. mesacidophila</name>
    <dbReference type="NCBI Taxonomy" id="265293"/>
    <lineage>
        <taxon>Bacteria</taxon>
        <taxon>Pseudomonadati</taxon>
        <taxon>Pseudomonadota</taxon>
        <taxon>Betaproteobacteria</taxon>
        <taxon>Burkholderiales</taxon>
        <taxon>Burkholderiaceae</taxon>
        <taxon>Burkholderia</taxon>
        <taxon>Burkholderia cepacia complex</taxon>
    </lineage>
</organism>
<sequence>MDGAILGRATAAEQNAAEWRAYAAELEHSLLISRANKAGMEALKNALITELSKVDPKNYLFVQQNRQRIFDGAFDSVVKKGLHGA</sequence>
<protein>
    <submittedName>
        <fullName evidence="1">Uncharacterized protein</fullName>
    </submittedName>
</protein>
<comment type="caution">
    <text evidence="1">The sequence shown here is derived from an EMBL/GenBank/DDBJ whole genome shotgun (WGS) entry which is preliminary data.</text>
</comment>
<dbReference type="RefSeq" id="WP_084909865.1">
    <property type="nucleotide sequence ID" value="NZ_CP020738.1"/>
</dbReference>
<evidence type="ECO:0000313" key="1">
    <source>
        <dbReference type="EMBL" id="PCE30084.1"/>
    </source>
</evidence>
<dbReference type="AlphaFoldDB" id="A0A2A4FBW3"/>
<name>A0A2A4FBW3_9BURK</name>
<accession>A0A2A4FBW3</accession>
<gene>
    <name evidence="1" type="ORF">BZL54_23245</name>
</gene>
<reference evidence="1 2" key="1">
    <citation type="submission" date="2017-01" db="EMBL/GenBank/DDBJ databases">
        <title>Whole-Genome Shotgun Sequencing of Two beta-Proteobacterial Species in Search of the Bulgecin Biosynthetic Cluster.</title>
        <authorList>
            <person name="Horsman M.E."/>
            <person name="Marous D.R."/>
            <person name="Li R."/>
            <person name="Oliver R.A."/>
            <person name="Byun B."/>
            <person name="Emrich S.J."/>
            <person name="Boggess B."/>
            <person name="Townsend C.A."/>
            <person name="Mobashery S."/>
        </authorList>
    </citation>
    <scope>NUCLEOTIDE SEQUENCE [LARGE SCALE GENOMIC DNA]</scope>
    <source>
        <strain evidence="1 2">ATCC 31433</strain>
    </source>
</reference>
<dbReference type="EMBL" id="MTZU01000071">
    <property type="protein sequence ID" value="PCE30084.1"/>
    <property type="molecule type" value="Genomic_DNA"/>
</dbReference>